<dbReference type="PANTHER" id="PTHR28586:SF1">
    <property type="entry name" value="PROTEIN PAXX"/>
    <property type="match status" value="1"/>
</dbReference>
<dbReference type="Gene3D" id="2.170.210.10">
    <property type="entry name" value="DNA double-strand break repair and VJ recombination XRCC4, N-terminal"/>
    <property type="match status" value="1"/>
</dbReference>
<evidence type="ECO:0000256" key="1">
    <source>
        <dbReference type="ARBA" id="ARBA00004123"/>
    </source>
</evidence>
<keyword evidence="4" id="KW-0539">Nucleus</keyword>
<keyword evidence="6" id="KW-1185">Reference proteome</keyword>
<sequence length="205" mass="22171">MSDIKSIVKNNNVESIHRVVENGRQKFLCFTRLGEADDVWVVVVTDGADVWKNEFDEEGLDAQRDLVNVSTTDAFLTRVKNAFTSGELSVALVGTKLTLTVGKSTSAMDFDLFETKAAERKKELQNVLFCLADENSVLETKLSAANQSLEKLRAQKTSGGGVSALMDLGTKKAGAQAKAKPRKAGMSVVNPASRKRKAATGVVFD</sequence>
<accession>A0ABD0J946</accession>
<dbReference type="InterPro" id="IPR038051">
    <property type="entry name" value="XRCC4-like_N_sf"/>
</dbReference>
<evidence type="ECO:0000256" key="3">
    <source>
        <dbReference type="ARBA" id="ARBA00023204"/>
    </source>
</evidence>
<dbReference type="AlphaFoldDB" id="A0ABD0J946"/>
<dbReference type="InterPro" id="IPR027873">
    <property type="entry name" value="PAXX"/>
</dbReference>
<dbReference type="Proteomes" id="UP001519460">
    <property type="component" value="Unassembled WGS sequence"/>
</dbReference>
<name>A0ABD0J946_9CAEN</name>
<gene>
    <name evidence="5" type="ORF">BaRGS_00037278</name>
</gene>
<reference evidence="5 6" key="1">
    <citation type="journal article" date="2023" name="Sci. Data">
        <title>Genome assembly of the Korean intertidal mud-creeper Batillaria attramentaria.</title>
        <authorList>
            <person name="Patra A.K."/>
            <person name="Ho P.T."/>
            <person name="Jun S."/>
            <person name="Lee S.J."/>
            <person name="Kim Y."/>
            <person name="Won Y.J."/>
        </authorList>
    </citation>
    <scope>NUCLEOTIDE SEQUENCE [LARGE SCALE GENOMIC DNA]</scope>
    <source>
        <strain evidence="5">Wonlab-2016</strain>
    </source>
</reference>
<dbReference type="InterPro" id="IPR054134">
    <property type="entry name" value="PAXX_N"/>
</dbReference>
<keyword evidence="3" id="KW-0234">DNA repair</keyword>
<dbReference type="CDD" id="cd22286">
    <property type="entry name" value="HD_PAXX_N"/>
    <property type="match status" value="1"/>
</dbReference>
<dbReference type="Pfam" id="PF15384">
    <property type="entry name" value="PAXX"/>
    <property type="match status" value="1"/>
</dbReference>
<evidence type="ECO:0000256" key="4">
    <source>
        <dbReference type="ARBA" id="ARBA00023242"/>
    </source>
</evidence>
<evidence type="ECO:0000313" key="6">
    <source>
        <dbReference type="Proteomes" id="UP001519460"/>
    </source>
</evidence>
<protein>
    <submittedName>
        <fullName evidence="5">Uncharacterized protein</fullName>
    </submittedName>
</protein>
<dbReference type="PANTHER" id="PTHR28586">
    <property type="entry name" value="PROTEIN PAXX"/>
    <property type="match status" value="1"/>
</dbReference>
<organism evidence="5 6">
    <name type="scientific">Batillaria attramentaria</name>
    <dbReference type="NCBI Taxonomy" id="370345"/>
    <lineage>
        <taxon>Eukaryota</taxon>
        <taxon>Metazoa</taxon>
        <taxon>Spiralia</taxon>
        <taxon>Lophotrochozoa</taxon>
        <taxon>Mollusca</taxon>
        <taxon>Gastropoda</taxon>
        <taxon>Caenogastropoda</taxon>
        <taxon>Sorbeoconcha</taxon>
        <taxon>Cerithioidea</taxon>
        <taxon>Batillariidae</taxon>
        <taxon>Batillaria</taxon>
    </lineage>
</organism>
<keyword evidence="2" id="KW-0227">DNA damage</keyword>
<comment type="caution">
    <text evidence="5">The sequence shown here is derived from an EMBL/GenBank/DDBJ whole genome shotgun (WGS) entry which is preliminary data.</text>
</comment>
<evidence type="ECO:0000256" key="2">
    <source>
        <dbReference type="ARBA" id="ARBA00022763"/>
    </source>
</evidence>
<dbReference type="EMBL" id="JACVVK020000553">
    <property type="protein sequence ID" value="KAK7466621.1"/>
    <property type="molecule type" value="Genomic_DNA"/>
</dbReference>
<dbReference type="GO" id="GO:0006303">
    <property type="term" value="P:double-strand break repair via nonhomologous end joining"/>
    <property type="evidence" value="ECO:0007669"/>
    <property type="project" value="UniProtKB-ARBA"/>
</dbReference>
<dbReference type="GO" id="GO:0005634">
    <property type="term" value="C:nucleus"/>
    <property type="evidence" value="ECO:0007669"/>
    <property type="project" value="UniProtKB-SubCell"/>
</dbReference>
<evidence type="ECO:0000313" key="5">
    <source>
        <dbReference type="EMBL" id="KAK7466621.1"/>
    </source>
</evidence>
<comment type="subcellular location">
    <subcellularLocation>
        <location evidence="1">Nucleus</location>
    </subcellularLocation>
</comment>
<proteinExistence type="predicted"/>